<organism evidence="2 3">
    <name type="scientific">Pelobates cultripes</name>
    <name type="common">Western spadefoot toad</name>
    <dbReference type="NCBI Taxonomy" id="61616"/>
    <lineage>
        <taxon>Eukaryota</taxon>
        <taxon>Metazoa</taxon>
        <taxon>Chordata</taxon>
        <taxon>Craniata</taxon>
        <taxon>Vertebrata</taxon>
        <taxon>Euteleostomi</taxon>
        <taxon>Amphibia</taxon>
        <taxon>Batrachia</taxon>
        <taxon>Anura</taxon>
        <taxon>Pelobatoidea</taxon>
        <taxon>Pelobatidae</taxon>
        <taxon>Pelobates</taxon>
    </lineage>
</organism>
<name>A0AAD1S0K9_PELCU</name>
<reference evidence="2" key="1">
    <citation type="submission" date="2022-03" db="EMBL/GenBank/DDBJ databases">
        <authorList>
            <person name="Alioto T."/>
            <person name="Alioto T."/>
            <person name="Gomez Garrido J."/>
        </authorList>
    </citation>
    <scope>NUCLEOTIDE SEQUENCE</scope>
</reference>
<sequence>QKFQVMVYAPGEKPGKEPEEVKLQNASKQIVEKVILQAVQQVSQEEEHGEKKSNRRAGQELPSSKIKHKQ</sequence>
<feature type="non-terminal residue" evidence="2">
    <location>
        <position position="1"/>
    </location>
</feature>
<dbReference type="AlphaFoldDB" id="A0AAD1S0K9"/>
<keyword evidence="3" id="KW-1185">Reference proteome</keyword>
<feature type="region of interest" description="Disordered" evidence="1">
    <location>
        <begin position="41"/>
        <end position="70"/>
    </location>
</feature>
<dbReference type="Proteomes" id="UP001295444">
    <property type="component" value="Chromosome 04"/>
</dbReference>
<dbReference type="EMBL" id="OW240915">
    <property type="protein sequence ID" value="CAH2284799.1"/>
    <property type="molecule type" value="Genomic_DNA"/>
</dbReference>
<accession>A0AAD1S0K9</accession>
<gene>
    <name evidence="2" type="ORF">PECUL_23A061568</name>
</gene>
<proteinExistence type="predicted"/>
<protein>
    <submittedName>
        <fullName evidence="2">A-kinase anchor inhibitor 1 isoform X2</fullName>
    </submittedName>
</protein>
<evidence type="ECO:0000313" key="3">
    <source>
        <dbReference type="Proteomes" id="UP001295444"/>
    </source>
</evidence>
<evidence type="ECO:0000256" key="1">
    <source>
        <dbReference type="SAM" id="MobiDB-lite"/>
    </source>
</evidence>
<evidence type="ECO:0000313" key="2">
    <source>
        <dbReference type="EMBL" id="CAH2284799.1"/>
    </source>
</evidence>
<feature type="region of interest" description="Disordered" evidence="1">
    <location>
        <begin position="1"/>
        <end position="21"/>
    </location>
</feature>